<accession>A0ABS3C3X4</accession>
<name>A0ABS3C3X4_9BACT</name>
<evidence type="ECO:0000313" key="2">
    <source>
        <dbReference type="Proteomes" id="UP000664317"/>
    </source>
</evidence>
<evidence type="ECO:0000313" key="1">
    <source>
        <dbReference type="EMBL" id="MBN7811813.1"/>
    </source>
</evidence>
<comment type="caution">
    <text evidence="1">The sequence shown here is derived from an EMBL/GenBank/DDBJ whole genome shotgun (WGS) entry which is preliminary data.</text>
</comment>
<keyword evidence="2" id="KW-1185">Reference proteome</keyword>
<protein>
    <submittedName>
        <fullName evidence="1">Uncharacterized protein</fullName>
    </submittedName>
</protein>
<dbReference type="EMBL" id="JAFKCT010000005">
    <property type="protein sequence ID" value="MBN7811813.1"/>
    <property type="molecule type" value="Genomic_DNA"/>
</dbReference>
<dbReference type="RefSeq" id="WP_206578596.1">
    <property type="nucleotide sequence ID" value="NZ_JAFKCT010000005.1"/>
</dbReference>
<sequence length="110" mass="12265">MNKRIPFGILLSTWMLGLLFVLMLPGSVEAAPLPNGKSQLQAAKVLVSDLGSLPESPSLEFDLKYFLSSALCSEQSLFWKSAGAGTRESSYNTLPLFDVKQTFRHFFFTW</sequence>
<reference evidence="1 2" key="1">
    <citation type="submission" date="2021-03" db="EMBL/GenBank/DDBJ databases">
        <title>novel species isolated from a fishpond in China.</title>
        <authorList>
            <person name="Lu H."/>
            <person name="Cai Z."/>
        </authorList>
    </citation>
    <scope>NUCLEOTIDE SEQUENCE [LARGE SCALE GENOMIC DNA]</scope>
    <source>
        <strain evidence="1 2">H41</strain>
    </source>
</reference>
<organism evidence="1 2">
    <name type="scientific">Algoriphagus oliviformis</name>
    <dbReference type="NCBI Taxonomy" id="2811231"/>
    <lineage>
        <taxon>Bacteria</taxon>
        <taxon>Pseudomonadati</taxon>
        <taxon>Bacteroidota</taxon>
        <taxon>Cytophagia</taxon>
        <taxon>Cytophagales</taxon>
        <taxon>Cyclobacteriaceae</taxon>
        <taxon>Algoriphagus</taxon>
    </lineage>
</organism>
<dbReference type="Proteomes" id="UP000664317">
    <property type="component" value="Unassembled WGS sequence"/>
</dbReference>
<proteinExistence type="predicted"/>
<gene>
    <name evidence="1" type="ORF">J0A68_12720</name>
</gene>